<evidence type="ECO:0000313" key="2">
    <source>
        <dbReference type="Proteomes" id="UP000006286"/>
    </source>
</evidence>
<dbReference type="STRING" id="930169.B5T_02144"/>
<dbReference type="KEGG" id="adi:B5T_02144"/>
<sequence length="291" mass="33691">MAMNVFSTIDNPTWAIELTEDNYIRKTGRDQRYVRQKGAQRKARYALCPKCQGPIMLINYIIPQTETEVLYGKHVQYNVEGLANYSQHAYENCPLKNPLRIDKGKRRAPGSAGARHLLEFIKQHLDIIFSTMEECTGIRFNKTARQHIVRNFAADKAWEYESVSTNNTPYAFLYFSEAIDLYGCRLVTKSKLNQEIRQCIDNSTDFRINIERYSSITRSRNSGKSLRLFFSNHTVSGSEENIKMHIVERDPSQGHDFYTTLLEKKVSFDQAKFINTCGKRSQIQELAAQYL</sequence>
<dbReference type="AlphaFoldDB" id="K0CCY8"/>
<organism evidence="1 2">
    <name type="scientific">Alcanivorax dieselolei (strain DSM 16502 / CGMCC 1.3690 / MCCC 1A00001 / B-5)</name>
    <name type="common">Alloalcanivorax dieselolei</name>
    <dbReference type="NCBI Taxonomy" id="930169"/>
    <lineage>
        <taxon>Bacteria</taxon>
        <taxon>Pseudomonadati</taxon>
        <taxon>Pseudomonadota</taxon>
        <taxon>Gammaproteobacteria</taxon>
        <taxon>Oceanospirillales</taxon>
        <taxon>Alcanivoracaceae</taxon>
        <taxon>Alloalcanivorax</taxon>
    </lineage>
</organism>
<dbReference type="eggNOG" id="ENOG5032NU8">
    <property type="taxonomic scope" value="Bacteria"/>
</dbReference>
<keyword evidence="2" id="KW-1185">Reference proteome</keyword>
<dbReference type="Proteomes" id="UP000006286">
    <property type="component" value="Chromosome"/>
</dbReference>
<evidence type="ECO:0000313" key="1">
    <source>
        <dbReference type="EMBL" id="AFT70418.1"/>
    </source>
</evidence>
<protein>
    <submittedName>
        <fullName evidence="1">Uncharacterized protein</fullName>
    </submittedName>
</protein>
<accession>K0CCY8</accession>
<dbReference type="EMBL" id="CP003466">
    <property type="protein sequence ID" value="AFT70418.1"/>
    <property type="molecule type" value="Genomic_DNA"/>
</dbReference>
<name>K0CCY8_ALCDB</name>
<proteinExistence type="predicted"/>
<dbReference type="HOGENOM" id="CLU_080712_0_0_6"/>
<reference evidence="1 2" key="1">
    <citation type="journal article" date="2012" name="J. Bacteriol.">
        <title>Complete genome sequence of Alcanivorax dieselolei type strain B5.</title>
        <authorList>
            <person name="Lai Q."/>
            <person name="Li W."/>
            <person name="Shao Z."/>
        </authorList>
    </citation>
    <scope>NUCLEOTIDE SEQUENCE [LARGE SCALE GENOMIC DNA]</scope>
    <source>
        <strain evidence="2">DSM 16502 / CGMCC 1.3690 / B-5</strain>
    </source>
</reference>
<gene>
    <name evidence="1" type="ordered locus">B5T_02144</name>
</gene>